<protein>
    <submittedName>
        <fullName evidence="3">WW domain-binding protein 2-like isoform X1</fullName>
    </submittedName>
</protein>
<sequence>MEVTRYQFSRASRVALERVLAHFSNVLLVLEGATDFPEELRGARRGLLYLTQYKIIFHHKAKGSTTIRFPLQLLGACAIGEEPNTKQQHIKGTITSIHGVLTFKFIFFYGANACLSLIQDLCSSDTLREAVNLQQYPTASIFSYAHPSAPPAQRPFGMLPCWPPPYPGPPEAPPPYSEVDAASPRGLSQQDTDLAASPAAPSHTPQHMDSI</sequence>
<dbReference type="Proteomes" id="UP001652627">
    <property type="component" value="Chromosome 16"/>
</dbReference>
<evidence type="ECO:0000256" key="1">
    <source>
        <dbReference type="SAM" id="MobiDB-lite"/>
    </source>
</evidence>
<dbReference type="GeneID" id="106499994"/>
<evidence type="ECO:0000313" key="3">
    <source>
        <dbReference type="RefSeq" id="XP_013817112.2"/>
    </source>
</evidence>
<feature type="region of interest" description="Disordered" evidence="1">
    <location>
        <begin position="167"/>
        <end position="211"/>
    </location>
</feature>
<gene>
    <name evidence="3" type="primary">LOC106499994</name>
</gene>
<evidence type="ECO:0000313" key="2">
    <source>
        <dbReference type="Proteomes" id="UP001652627"/>
    </source>
</evidence>
<accession>A0A8B7K1D9</accession>
<organism evidence="2 3">
    <name type="scientific">Apteryx mantelli</name>
    <name type="common">North Island brown kiwi</name>
    <dbReference type="NCBI Taxonomy" id="2696672"/>
    <lineage>
        <taxon>Eukaryota</taxon>
        <taxon>Metazoa</taxon>
        <taxon>Chordata</taxon>
        <taxon>Craniata</taxon>
        <taxon>Vertebrata</taxon>
        <taxon>Euteleostomi</taxon>
        <taxon>Archelosauria</taxon>
        <taxon>Archosauria</taxon>
        <taxon>Dinosauria</taxon>
        <taxon>Saurischia</taxon>
        <taxon>Theropoda</taxon>
        <taxon>Coelurosauria</taxon>
        <taxon>Aves</taxon>
        <taxon>Palaeognathae</taxon>
        <taxon>Apterygiformes</taxon>
        <taxon>Apterygidae</taxon>
        <taxon>Apteryx</taxon>
    </lineage>
</organism>
<proteinExistence type="predicted"/>
<keyword evidence="2" id="KW-1185">Reference proteome</keyword>
<name>A0A8B7K1D9_9AVES</name>
<dbReference type="AlphaFoldDB" id="A0A8B7K1D9"/>
<dbReference type="KEGG" id="aam:106499994"/>
<dbReference type="RefSeq" id="XP_013817112.2">
    <property type="nucleotide sequence ID" value="XM_013961658.2"/>
</dbReference>
<feature type="compositionally biased region" description="Pro residues" evidence="1">
    <location>
        <begin position="167"/>
        <end position="176"/>
    </location>
</feature>
<reference evidence="3" key="1">
    <citation type="submission" date="2025-08" db="UniProtKB">
        <authorList>
            <consortium name="RefSeq"/>
        </authorList>
    </citation>
    <scope>IDENTIFICATION</scope>
    <source>
        <tissue evidence="3">Blood</tissue>
    </source>
</reference>